<feature type="transmembrane region" description="Helical" evidence="1">
    <location>
        <begin position="29"/>
        <end position="52"/>
    </location>
</feature>
<keyword evidence="1" id="KW-0472">Membrane</keyword>
<sequence length="56" mass="6534">MAAPPYVVSYVWKQYYLSYRKKRPKSNGIPIKISSSLNFFVFLYIELGLAGIKLHH</sequence>
<reference evidence="2 3" key="1">
    <citation type="submission" date="2019-05" db="EMBL/GenBank/DDBJ databases">
        <authorList>
            <person name="Chen C."/>
        </authorList>
    </citation>
    <scope>NUCLEOTIDE SEQUENCE [LARGE SCALE GENOMIC DNA]</scope>
    <source>
        <strain evidence="2 3">HB172198</strain>
    </source>
</reference>
<dbReference type="KEGG" id="palo:E6C60_2397"/>
<evidence type="ECO:0000313" key="3">
    <source>
        <dbReference type="Proteomes" id="UP000300879"/>
    </source>
</evidence>
<keyword evidence="3" id="KW-1185">Reference proteome</keyword>
<proteinExistence type="predicted"/>
<keyword evidence="1" id="KW-1133">Transmembrane helix</keyword>
<gene>
    <name evidence="2" type="ORF">E6C60_2397</name>
</gene>
<evidence type="ECO:0000313" key="2">
    <source>
        <dbReference type="EMBL" id="QCT03109.1"/>
    </source>
</evidence>
<evidence type="ECO:0000256" key="1">
    <source>
        <dbReference type="SAM" id="Phobius"/>
    </source>
</evidence>
<protein>
    <submittedName>
        <fullName evidence="2">Uncharacterized protein</fullName>
    </submittedName>
</protein>
<name>A0A4P8XRJ3_9BACL</name>
<organism evidence="2 3">
    <name type="scientific">Paenibacillus algicola</name>
    <dbReference type="NCBI Taxonomy" id="2565926"/>
    <lineage>
        <taxon>Bacteria</taxon>
        <taxon>Bacillati</taxon>
        <taxon>Bacillota</taxon>
        <taxon>Bacilli</taxon>
        <taxon>Bacillales</taxon>
        <taxon>Paenibacillaceae</taxon>
        <taxon>Paenibacillus</taxon>
    </lineage>
</organism>
<accession>A0A4P8XRJ3</accession>
<keyword evidence="1" id="KW-0812">Transmembrane</keyword>
<dbReference type="EMBL" id="CP040396">
    <property type="protein sequence ID" value="QCT03109.1"/>
    <property type="molecule type" value="Genomic_DNA"/>
</dbReference>
<dbReference type="AlphaFoldDB" id="A0A4P8XRJ3"/>
<dbReference type="Proteomes" id="UP000300879">
    <property type="component" value="Chromosome"/>
</dbReference>